<proteinExistence type="predicted"/>
<dbReference type="SUPFAM" id="SSF56300">
    <property type="entry name" value="Metallo-dependent phosphatases"/>
    <property type="match status" value="1"/>
</dbReference>
<keyword evidence="1" id="KW-1133">Transmembrane helix</keyword>
<reference evidence="4" key="1">
    <citation type="submission" date="2016-10" db="EMBL/GenBank/DDBJ databases">
        <authorList>
            <person name="Varghese N."/>
            <person name="Submissions S."/>
        </authorList>
    </citation>
    <scope>NUCLEOTIDE SEQUENCE [LARGE SCALE GENOMIC DNA]</scope>
    <source>
        <strain evidence="4">KPR-1</strain>
    </source>
</reference>
<keyword evidence="1" id="KW-0472">Membrane</keyword>
<feature type="transmembrane region" description="Helical" evidence="1">
    <location>
        <begin position="20"/>
        <end position="42"/>
    </location>
</feature>
<dbReference type="Pfam" id="PF00149">
    <property type="entry name" value="Metallophos"/>
    <property type="match status" value="1"/>
</dbReference>
<feature type="transmembrane region" description="Helical" evidence="1">
    <location>
        <begin position="172"/>
        <end position="193"/>
    </location>
</feature>
<evidence type="ECO:0000313" key="3">
    <source>
        <dbReference type="EMBL" id="SEA52543.1"/>
    </source>
</evidence>
<dbReference type="GO" id="GO:0016787">
    <property type="term" value="F:hydrolase activity"/>
    <property type="evidence" value="ECO:0007669"/>
    <property type="project" value="UniProtKB-KW"/>
</dbReference>
<dbReference type="EMBL" id="FNQV01000011">
    <property type="protein sequence ID" value="SEA52543.1"/>
    <property type="molecule type" value="Genomic_DNA"/>
</dbReference>
<evidence type="ECO:0000256" key="1">
    <source>
        <dbReference type="SAM" id="Phobius"/>
    </source>
</evidence>
<organism evidence="3 4">
    <name type="scientific">Bowdeniella nasicola</name>
    <dbReference type="NCBI Taxonomy" id="208480"/>
    <lineage>
        <taxon>Bacteria</taxon>
        <taxon>Bacillati</taxon>
        <taxon>Actinomycetota</taxon>
        <taxon>Actinomycetes</taxon>
        <taxon>Actinomycetales</taxon>
        <taxon>Actinomycetaceae</taxon>
        <taxon>Bowdeniella</taxon>
    </lineage>
</organism>
<dbReference type="AlphaFoldDB" id="A0A1H4BWU2"/>
<sequence>MARLVSVHEPVTPRFTPRRIGGAIAAFLALTAASLGIGWGTAKVDTAIGPHNAVITTTLSSDIRVTLGPLGAVVIDSPLPRPFGIQVDVHEVPAADPTQDLGSQLTANLNAYLQLAENPEAAIRGPRDALIADILGRAAITFGIGLITITAVRLTARGRALAVTARVLRTPGIAPLLGATAIAGIALLIAPLARHPLSGARSIEALANTPLRDIKVVGQLGPLLDLGADAAVAQYNSTMDFYDGVNTEIARTLAPSPSHAAYRILASGGSRGELVEASGDDLVTAVFVSDLHCNISLAEPIARIADAVHADFIINGGDTTTNGTSAEQFCVDAYATAWQDYPVVVSDGNHDSKTTTAQERAAGWHVLSGERITVAGLSILGDIDPTITVLGQGTFAEREESKPDMAARLSQAACRGPLALMIVHDPYTQRVAENTGCAPMWISGHVHHRVGPDLVAGSDGAQIRYTNASTGRGLKENTVMGRMNSDAEITILRFDKSRQLPVDYRVVSITSSGSVNVTPLRPYYQLAPAEPVDTLVQ</sequence>
<dbReference type="Proteomes" id="UP000199288">
    <property type="component" value="Unassembled WGS sequence"/>
</dbReference>
<dbReference type="InterPro" id="IPR029052">
    <property type="entry name" value="Metallo-depent_PP-like"/>
</dbReference>
<dbReference type="Gene3D" id="3.60.21.10">
    <property type="match status" value="1"/>
</dbReference>
<accession>A0A1H4BWU2</accession>
<keyword evidence="3" id="KW-0378">Hydrolase</keyword>
<protein>
    <submittedName>
        <fullName evidence="3">Predicted phosphohydrolase, MPP superfamily</fullName>
    </submittedName>
</protein>
<gene>
    <name evidence="3" type="ORF">SAMN02910418_01782</name>
</gene>
<evidence type="ECO:0000313" key="4">
    <source>
        <dbReference type="Proteomes" id="UP000199288"/>
    </source>
</evidence>
<feature type="transmembrane region" description="Helical" evidence="1">
    <location>
        <begin position="134"/>
        <end position="152"/>
    </location>
</feature>
<dbReference type="InterPro" id="IPR004843">
    <property type="entry name" value="Calcineurin-like_PHP"/>
</dbReference>
<dbReference type="RefSeq" id="WP_092565086.1">
    <property type="nucleotide sequence ID" value="NZ_FNQV01000011.1"/>
</dbReference>
<name>A0A1H4BWU2_9ACTO</name>
<keyword evidence="4" id="KW-1185">Reference proteome</keyword>
<dbReference type="CDD" id="cd00838">
    <property type="entry name" value="MPP_superfamily"/>
    <property type="match status" value="1"/>
</dbReference>
<dbReference type="OrthoDB" id="5241348at2"/>
<keyword evidence="1" id="KW-0812">Transmembrane</keyword>
<feature type="domain" description="Calcineurin-like phosphoesterase" evidence="2">
    <location>
        <begin position="286"/>
        <end position="393"/>
    </location>
</feature>
<evidence type="ECO:0000259" key="2">
    <source>
        <dbReference type="Pfam" id="PF00149"/>
    </source>
</evidence>